<evidence type="ECO:0000256" key="1">
    <source>
        <dbReference type="SAM" id="MobiDB-lite"/>
    </source>
</evidence>
<organism evidence="2 3">
    <name type="scientific">Glossina pallidipes</name>
    <name type="common">Tsetse fly</name>
    <dbReference type="NCBI Taxonomy" id="7398"/>
    <lineage>
        <taxon>Eukaryota</taxon>
        <taxon>Metazoa</taxon>
        <taxon>Ecdysozoa</taxon>
        <taxon>Arthropoda</taxon>
        <taxon>Hexapoda</taxon>
        <taxon>Insecta</taxon>
        <taxon>Pterygota</taxon>
        <taxon>Neoptera</taxon>
        <taxon>Endopterygota</taxon>
        <taxon>Diptera</taxon>
        <taxon>Brachycera</taxon>
        <taxon>Muscomorpha</taxon>
        <taxon>Hippoboscoidea</taxon>
        <taxon>Glossinidae</taxon>
        <taxon>Glossina</taxon>
    </lineage>
</organism>
<reference evidence="2" key="2">
    <citation type="submission" date="2020-05" db="UniProtKB">
        <authorList>
            <consortium name="EnsemblMetazoa"/>
        </authorList>
    </citation>
    <scope>IDENTIFICATION</scope>
    <source>
        <strain evidence="2">IAEA</strain>
    </source>
</reference>
<dbReference type="EnsemblMetazoa" id="GPAI023535-RA">
    <property type="protein sequence ID" value="GPAI023535-PA"/>
    <property type="gene ID" value="GPAI023535"/>
</dbReference>
<reference evidence="3" key="1">
    <citation type="submission" date="2014-03" db="EMBL/GenBank/DDBJ databases">
        <authorList>
            <person name="Aksoy S."/>
            <person name="Warren W."/>
            <person name="Wilson R.K."/>
        </authorList>
    </citation>
    <scope>NUCLEOTIDE SEQUENCE [LARGE SCALE GENOMIC DNA]</scope>
    <source>
        <strain evidence="3">IAEA</strain>
    </source>
</reference>
<keyword evidence="3" id="KW-1185">Reference proteome</keyword>
<dbReference type="AlphaFoldDB" id="A0A1A9ZSF0"/>
<protein>
    <submittedName>
        <fullName evidence="2">Uncharacterized protein</fullName>
    </submittedName>
</protein>
<evidence type="ECO:0000313" key="2">
    <source>
        <dbReference type="EnsemblMetazoa" id="GPAI023535-PA"/>
    </source>
</evidence>
<feature type="compositionally biased region" description="Low complexity" evidence="1">
    <location>
        <begin position="82"/>
        <end position="97"/>
    </location>
</feature>
<dbReference type="VEuPathDB" id="VectorBase:GPAI023535"/>
<feature type="compositionally biased region" description="Polar residues" evidence="1">
    <location>
        <begin position="65"/>
        <end position="78"/>
    </location>
</feature>
<accession>A0A1A9ZSF0</accession>
<proteinExistence type="predicted"/>
<feature type="region of interest" description="Disordered" evidence="1">
    <location>
        <begin position="65"/>
        <end position="106"/>
    </location>
</feature>
<evidence type="ECO:0000313" key="3">
    <source>
        <dbReference type="Proteomes" id="UP000092445"/>
    </source>
</evidence>
<sequence>MDFLNEQNRQAGLDNNQNLIFHVLQIGGCHRRLIDINDRSVAFAQKANETECHNKWFDDTISNETNRYQEGQGSPNIRKSSRQSVDDSGSSSNGKSPSIRKDVLAN</sequence>
<name>A0A1A9ZSF0_GLOPL</name>
<dbReference type="Proteomes" id="UP000092445">
    <property type="component" value="Unassembled WGS sequence"/>
</dbReference>